<gene>
    <name evidence="1" type="ORF">HMSLTHF_00580</name>
</gene>
<dbReference type="Proteomes" id="UP000503197">
    <property type="component" value="Chromosome"/>
</dbReference>
<organism evidence="1 2">
    <name type="scientific">Vreelandella aquamarina</name>
    <dbReference type="NCBI Taxonomy" id="77097"/>
    <lineage>
        <taxon>Bacteria</taxon>
        <taxon>Pseudomonadati</taxon>
        <taxon>Pseudomonadota</taxon>
        <taxon>Gammaproteobacteria</taxon>
        <taxon>Oceanospirillales</taxon>
        <taxon>Halomonadaceae</taxon>
        <taxon>Vreelandella</taxon>
    </lineage>
</organism>
<evidence type="ECO:0000313" key="1">
    <source>
        <dbReference type="EMBL" id="BCA90283.1"/>
    </source>
</evidence>
<proteinExistence type="predicted"/>
<dbReference type="AlphaFoldDB" id="A0A6F8SQR8"/>
<protein>
    <submittedName>
        <fullName evidence="1">Uncharacterized protein</fullName>
    </submittedName>
</protein>
<sequence>MAASLGAPFEKCAKNRTPPYLERAKSQTLNGFYFSTKVEEKILNALISILNRICGTSIALYKLLNDKALAVSHTRQTIIPITA</sequence>
<reference evidence="1 2" key="1">
    <citation type="submission" date="2020-02" db="EMBL/GenBank/DDBJ databases">
        <title>Complete Genome Sequence of Halomonas meridiana strain BAA-801, Isolated from Deep Sea Thermal Vent.</title>
        <authorList>
            <person name="Takahashi Y."/>
            <person name="Takahashi H."/>
            <person name="Galipon J."/>
            <person name="Arakawa K."/>
        </authorList>
    </citation>
    <scope>NUCLEOTIDE SEQUENCE [LARGE SCALE GENOMIC DNA]</scope>
    <source>
        <strain evidence="1 2">Slthf1</strain>
    </source>
</reference>
<evidence type="ECO:0000313" key="2">
    <source>
        <dbReference type="Proteomes" id="UP000503197"/>
    </source>
</evidence>
<dbReference type="EMBL" id="AP022821">
    <property type="protein sequence ID" value="BCA90283.1"/>
    <property type="molecule type" value="Genomic_DNA"/>
</dbReference>
<accession>A0A6F8SQR8</accession>
<name>A0A6F8SQR8_9GAMM</name>